<dbReference type="EMBL" id="JACEIK010017851">
    <property type="protein sequence ID" value="MCE5165920.1"/>
    <property type="molecule type" value="Genomic_DNA"/>
</dbReference>
<protein>
    <submittedName>
        <fullName evidence="2">Uncharacterized protein</fullName>
    </submittedName>
</protein>
<organism evidence="2 3">
    <name type="scientific">Datura stramonium</name>
    <name type="common">Jimsonweed</name>
    <name type="synonym">Common thornapple</name>
    <dbReference type="NCBI Taxonomy" id="4076"/>
    <lineage>
        <taxon>Eukaryota</taxon>
        <taxon>Viridiplantae</taxon>
        <taxon>Streptophyta</taxon>
        <taxon>Embryophyta</taxon>
        <taxon>Tracheophyta</taxon>
        <taxon>Spermatophyta</taxon>
        <taxon>Magnoliopsida</taxon>
        <taxon>eudicotyledons</taxon>
        <taxon>Gunneridae</taxon>
        <taxon>Pentapetalae</taxon>
        <taxon>asterids</taxon>
        <taxon>lamiids</taxon>
        <taxon>Solanales</taxon>
        <taxon>Solanaceae</taxon>
        <taxon>Solanoideae</taxon>
        <taxon>Datureae</taxon>
        <taxon>Datura</taxon>
    </lineage>
</organism>
<accession>A0ABS8Y1M1</accession>
<gene>
    <name evidence="2" type="ORF">HAX54_013157</name>
</gene>
<evidence type="ECO:0000313" key="3">
    <source>
        <dbReference type="Proteomes" id="UP000823775"/>
    </source>
</evidence>
<reference evidence="2 3" key="1">
    <citation type="journal article" date="2021" name="BMC Genomics">
        <title>Datura genome reveals duplications of psychoactive alkaloid biosynthetic genes and high mutation rate following tissue culture.</title>
        <authorList>
            <person name="Rajewski A."/>
            <person name="Carter-House D."/>
            <person name="Stajich J."/>
            <person name="Litt A."/>
        </authorList>
    </citation>
    <scope>NUCLEOTIDE SEQUENCE [LARGE SCALE GENOMIC DNA]</scope>
    <source>
        <strain evidence="2">AR-01</strain>
    </source>
</reference>
<evidence type="ECO:0000313" key="2">
    <source>
        <dbReference type="EMBL" id="MCE5165920.1"/>
    </source>
</evidence>
<sequence>MCGEVNQISKKLTKRGGDGVRCSGGARWDADVVGVLPAERNNMRSERRARFVGEDEEEEAGEGEKRET</sequence>
<name>A0ABS8Y1M1_DATST</name>
<dbReference type="Proteomes" id="UP000823775">
    <property type="component" value="Unassembled WGS sequence"/>
</dbReference>
<feature type="non-terminal residue" evidence="2">
    <location>
        <position position="68"/>
    </location>
</feature>
<keyword evidence="3" id="KW-1185">Reference proteome</keyword>
<feature type="region of interest" description="Disordered" evidence="1">
    <location>
        <begin position="45"/>
        <end position="68"/>
    </location>
</feature>
<comment type="caution">
    <text evidence="2">The sequence shown here is derived from an EMBL/GenBank/DDBJ whole genome shotgun (WGS) entry which is preliminary data.</text>
</comment>
<evidence type="ECO:0000256" key="1">
    <source>
        <dbReference type="SAM" id="MobiDB-lite"/>
    </source>
</evidence>
<proteinExistence type="predicted"/>